<protein>
    <submittedName>
        <fullName evidence="2">Uncharacterized protein</fullName>
    </submittedName>
</protein>
<sequence>MVGSEDRPNRVMWFMAGAVTMAMYLMGPHAIIDKGYHLGEAAALWVQSR</sequence>
<comment type="caution">
    <text evidence="2">The sequence shown here is derived from an EMBL/GenBank/DDBJ whole genome shotgun (WGS) entry which is preliminary data.</text>
</comment>
<gene>
    <name evidence="2" type="ORF">MZO42_17415</name>
</gene>
<keyword evidence="1" id="KW-0812">Transmembrane</keyword>
<accession>A0ABU3N7I9</accession>
<evidence type="ECO:0000313" key="2">
    <source>
        <dbReference type="EMBL" id="MDT8760483.1"/>
    </source>
</evidence>
<keyword evidence="1" id="KW-0472">Membrane</keyword>
<feature type="transmembrane region" description="Helical" evidence="1">
    <location>
        <begin position="12"/>
        <end position="32"/>
    </location>
</feature>
<organism evidence="2">
    <name type="scientific">Sphingomonas psychrotolerans</name>
    <dbReference type="NCBI Taxonomy" id="1327635"/>
    <lineage>
        <taxon>Bacteria</taxon>
        <taxon>Pseudomonadati</taxon>
        <taxon>Pseudomonadota</taxon>
        <taxon>Alphaproteobacteria</taxon>
        <taxon>Sphingomonadales</taxon>
        <taxon>Sphingomonadaceae</taxon>
        <taxon>Sphingomonas</taxon>
    </lineage>
</organism>
<proteinExistence type="predicted"/>
<name>A0ABU3N7I9_9SPHN</name>
<reference evidence="2" key="1">
    <citation type="submission" date="2022-04" db="EMBL/GenBank/DDBJ databases">
        <title>Tomato heritable bacteria conferring resistance against bacterial wilt.</title>
        <authorList>
            <person name="Yin J."/>
        </authorList>
    </citation>
    <scope>NUCLEOTIDE SEQUENCE</scope>
    <source>
        <strain evidence="2">Cra20</strain>
    </source>
</reference>
<evidence type="ECO:0000256" key="1">
    <source>
        <dbReference type="SAM" id="Phobius"/>
    </source>
</evidence>
<dbReference type="EMBL" id="JALMLT010000004">
    <property type="protein sequence ID" value="MDT8760483.1"/>
    <property type="molecule type" value="Genomic_DNA"/>
</dbReference>
<keyword evidence="1" id="KW-1133">Transmembrane helix</keyword>